<evidence type="ECO:0000313" key="2">
    <source>
        <dbReference type="Proteomes" id="UP001236014"/>
    </source>
</evidence>
<dbReference type="RefSeq" id="WP_285970307.1">
    <property type="nucleotide sequence ID" value="NZ_CP127294.1"/>
</dbReference>
<proteinExistence type="predicted"/>
<evidence type="ECO:0000313" key="1">
    <source>
        <dbReference type="EMBL" id="WIX79624.1"/>
    </source>
</evidence>
<dbReference type="Proteomes" id="UP001236014">
    <property type="component" value="Chromosome"/>
</dbReference>
<accession>A0A9Y2IHP2</accession>
<dbReference type="KEGG" id="acab:QRX50_02115"/>
<sequence>MAMVSAQADARIQAQVDLLRSRGVAWARIGEALGVTRQSA</sequence>
<reference evidence="1 2" key="1">
    <citation type="submission" date="2023-06" db="EMBL/GenBank/DDBJ databases">
        <authorList>
            <person name="Oyuntsetseg B."/>
            <person name="Kim S.B."/>
        </authorList>
    </citation>
    <scope>NUCLEOTIDE SEQUENCE [LARGE SCALE GENOMIC DNA]</scope>
    <source>
        <strain evidence="1 2">2-15</strain>
    </source>
</reference>
<organism evidence="1 2">
    <name type="scientific">Amycolatopsis carbonis</name>
    <dbReference type="NCBI Taxonomy" id="715471"/>
    <lineage>
        <taxon>Bacteria</taxon>
        <taxon>Bacillati</taxon>
        <taxon>Actinomycetota</taxon>
        <taxon>Actinomycetes</taxon>
        <taxon>Pseudonocardiales</taxon>
        <taxon>Pseudonocardiaceae</taxon>
        <taxon>Amycolatopsis</taxon>
    </lineage>
</organism>
<keyword evidence="2" id="KW-1185">Reference proteome</keyword>
<dbReference type="EMBL" id="CP127294">
    <property type="protein sequence ID" value="WIX79624.1"/>
    <property type="molecule type" value="Genomic_DNA"/>
</dbReference>
<dbReference type="AlphaFoldDB" id="A0A9Y2IHP2"/>
<protein>
    <submittedName>
        <fullName evidence="1">Uncharacterized protein</fullName>
    </submittedName>
</protein>
<name>A0A9Y2IHP2_9PSEU</name>
<gene>
    <name evidence="1" type="ORF">QRX50_02115</name>
</gene>